<feature type="region of interest" description="Disordered" evidence="2">
    <location>
        <begin position="372"/>
        <end position="515"/>
    </location>
</feature>
<reference evidence="3" key="1">
    <citation type="submission" date="2020-06" db="EMBL/GenBank/DDBJ databases">
        <title>Draft genome of Bugula neritina, a colonial animal packing powerful symbionts and potential medicines.</title>
        <authorList>
            <person name="Rayko M."/>
        </authorList>
    </citation>
    <scope>NUCLEOTIDE SEQUENCE [LARGE SCALE GENOMIC DNA]</scope>
    <source>
        <strain evidence="3">Kwan_BN1</strain>
    </source>
</reference>
<proteinExistence type="predicted"/>
<dbReference type="PANTHER" id="PTHR31935:SF1">
    <property type="entry name" value="COILED-COIL DOMAIN-CONTAINING PROTEIN 13"/>
    <property type="match status" value="1"/>
</dbReference>
<feature type="compositionally biased region" description="Polar residues" evidence="2">
    <location>
        <begin position="42"/>
        <end position="56"/>
    </location>
</feature>
<name>A0A7J7IUM7_BUGNE</name>
<dbReference type="Proteomes" id="UP000593567">
    <property type="component" value="Unassembled WGS sequence"/>
</dbReference>
<keyword evidence="1" id="KW-0175">Coiled coil</keyword>
<comment type="caution">
    <text evidence="3">The sequence shown here is derived from an EMBL/GenBank/DDBJ whole genome shotgun (WGS) entry which is preliminary data.</text>
</comment>
<evidence type="ECO:0000256" key="1">
    <source>
        <dbReference type="SAM" id="Coils"/>
    </source>
</evidence>
<protein>
    <submittedName>
        <fullName evidence="3">Uncharacterized protein</fullName>
    </submittedName>
</protein>
<keyword evidence="4" id="KW-1185">Reference proteome</keyword>
<dbReference type="GO" id="GO:0034451">
    <property type="term" value="C:centriolar satellite"/>
    <property type="evidence" value="ECO:0007669"/>
    <property type="project" value="TreeGrafter"/>
</dbReference>
<feature type="coiled-coil region" evidence="1">
    <location>
        <begin position="220"/>
        <end position="367"/>
    </location>
</feature>
<dbReference type="EMBL" id="VXIV02003429">
    <property type="protein sequence ID" value="KAF6017114.1"/>
    <property type="molecule type" value="Genomic_DNA"/>
</dbReference>
<dbReference type="PANTHER" id="PTHR31935">
    <property type="entry name" value="COILED-COIL DOMAIN-CONTAINING PROTEIN 13"/>
    <property type="match status" value="1"/>
</dbReference>
<feature type="region of interest" description="Disordered" evidence="2">
    <location>
        <begin position="1"/>
        <end position="69"/>
    </location>
</feature>
<dbReference type="InterPro" id="IPR038929">
    <property type="entry name" value="CCDC13"/>
</dbReference>
<dbReference type="GO" id="GO:0031122">
    <property type="term" value="P:cytoplasmic microtubule organization"/>
    <property type="evidence" value="ECO:0007669"/>
    <property type="project" value="TreeGrafter"/>
</dbReference>
<accession>A0A7J7IUM7</accession>
<dbReference type="OrthoDB" id="10258312at2759"/>
<feature type="region of interest" description="Disordered" evidence="2">
    <location>
        <begin position="588"/>
        <end position="607"/>
    </location>
</feature>
<feature type="compositionally biased region" description="Polar residues" evidence="2">
    <location>
        <begin position="372"/>
        <end position="387"/>
    </location>
</feature>
<feature type="compositionally biased region" description="Low complexity" evidence="2">
    <location>
        <begin position="501"/>
        <end position="512"/>
    </location>
</feature>
<dbReference type="GO" id="GO:1905515">
    <property type="term" value="P:non-motile cilium assembly"/>
    <property type="evidence" value="ECO:0007669"/>
    <property type="project" value="TreeGrafter"/>
</dbReference>
<evidence type="ECO:0000313" key="3">
    <source>
        <dbReference type="EMBL" id="KAF6017114.1"/>
    </source>
</evidence>
<gene>
    <name evidence="3" type="ORF">EB796_024565</name>
</gene>
<feature type="coiled-coil region" evidence="1">
    <location>
        <begin position="625"/>
        <end position="663"/>
    </location>
</feature>
<evidence type="ECO:0000313" key="4">
    <source>
        <dbReference type="Proteomes" id="UP000593567"/>
    </source>
</evidence>
<dbReference type="AlphaFoldDB" id="A0A7J7IUM7"/>
<feature type="coiled-coil region" evidence="1">
    <location>
        <begin position="137"/>
        <end position="192"/>
    </location>
</feature>
<organism evidence="3 4">
    <name type="scientific">Bugula neritina</name>
    <name type="common">Brown bryozoan</name>
    <name type="synonym">Sertularia neritina</name>
    <dbReference type="NCBI Taxonomy" id="10212"/>
    <lineage>
        <taxon>Eukaryota</taxon>
        <taxon>Metazoa</taxon>
        <taxon>Spiralia</taxon>
        <taxon>Lophotrochozoa</taxon>
        <taxon>Bryozoa</taxon>
        <taxon>Gymnolaemata</taxon>
        <taxon>Cheilostomatida</taxon>
        <taxon>Flustrina</taxon>
        <taxon>Buguloidea</taxon>
        <taxon>Bugulidae</taxon>
        <taxon>Bugula</taxon>
    </lineage>
</organism>
<evidence type="ECO:0000256" key="2">
    <source>
        <dbReference type="SAM" id="MobiDB-lite"/>
    </source>
</evidence>
<sequence>MADLNDADLKKKFVQLQQQQQAKLEKRRKKKQDQKGKSDSQNVANNNSKNELNGDNNKPAFGVDDELDLKIEDPLPKTSSYLSPELVEHLNEQIRELKDENGRLFKLLGERDYEIRQLKKKQEEDKIALAGSSSLSADTAAAKIVELSKKVRELNASLEAKKTEAKQLFGRCRHLENEVGELKSELTQYQSLSAQTKYGEAGDEDMGQEFMGAKQSKGADMKHREALRKLEREKKEQQESAEAELKALEADFANMKQKMEASKARNKVLANENKLLKTEMQKLVDKGLHDDELISALIAQQANMKAMIEQLTALQKETQATQQDRMSEMTAKTQQENNVIHQLKAIVSEKESKVKLLEKELIQLKQTKIQESQMTSVSSLFDQPSTARSDRPGSKAGTSSGERPGSKAGAGSSERPGSKAGAGSSERPGSKAGASNAVRDENLGDDDSLTLSPSPPPIGSATTKASKRHGTHSVNSVQRPGSRPLSASKKSAKVEDRPLSRRTPSRPGTSSSAKQAEIVELEKQCQEYQSLLQAAEVERDRLMELIKVMQKRYEESNEKSLEYQNEMKVHKLNAVQLEKLIGKMKLENSSKTNAGNRKREKSNMSGVVSFSSSTDLKGILSSDQLSELETSLALQKDENEALKVALESTLKAKEEDLKVYNDMLEQTKLVFLQGLRQIRGGS</sequence>